<dbReference type="GO" id="GO:0016042">
    <property type="term" value="P:lipid catabolic process"/>
    <property type="evidence" value="ECO:0007669"/>
    <property type="project" value="TreeGrafter"/>
</dbReference>
<dbReference type="InterPro" id="IPR029058">
    <property type="entry name" value="AB_hydrolase_fold"/>
</dbReference>
<dbReference type="SUPFAM" id="SSF53474">
    <property type="entry name" value="alpha/beta-Hydrolases"/>
    <property type="match status" value="1"/>
</dbReference>
<keyword evidence="7" id="KW-1185">Reference proteome</keyword>
<keyword evidence="3" id="KW-0964">Secreted</keyword>
<dbReference type="PANTHER" id="PTHR11610">
    <property type="entry name" value="LIPASE"/>
    <property type="match status" value="1"/>
</dbReference>
<sequence>MSTTVQAFCIFWFCVNFLFALNIGIVEEFKELRFRFINGPDTKSFEDFQMNEAEKLLNHLKYDNNKPTVVYVYGFTEKYKSKSTQTLVESYIERGDHNILVVEWSKYSNANYAFEAIPSSYQIGEIIGKVLLKMKESGFKLENFHLIGHSLGGHLVGIIGRNVFKHSNKTFKIKRITALDPSYPLFYGIGSIFNSPLNRDDGEFVDVIHTDSNFFGAPVSCGSVDFWPNGGKNQPNCPPANVDVYDEQNFCSHRRSWKYYAESVRSLDFRTFHSISCLSWKHFKDNQCDFNPDNAEAYMGIDANPQLHGNYFLQTNADAPFNRGENGIIYEPFD</sequence>
<feature type="domain" description="Lipase" evidence="5">
    <location>
        <begin position="31"/>
        <end position="321"/>
    </location>
</feature>
<dbReference type="Pfam" id="PF00151">
    <property type="entry name" value="Lipase"/>
    <property type="match status" value="1"/>
</dbReference>
<comment type="similarity">
    <text evidence="2 4">Belongs to the AB hydrolase superfamily. Lipase family.</text>
</comment>
<dbReference type="InterPro" id="IPR013818">
    <property type="entry name" value="Lipase"/>
</dbReference>
<dbReference type="PANTHER" id="PTHR11610:SF37">
    <property type="entry name" value="GH01208P"/>
    <property type="match status" value="1"/>
</dbReference>
<evidence type="ECO:0000256" key="2">
    <source>
        <dbReference type="ARBA" id="ARBA00010701"/>
    </source>
</evidence>
<protein>
    <submittedName>
        <fullName evidence="6">CLUMA_CG014924, isoform A</fullName>
    </submittedName>
</protein>
<name>A0A1J1IQ95_9DIPT</name>
<reference evidence="6 7" key="1">
    <citation type="submission" date="2015-04" db="EMBL/GenBank/DDBJ databases">
        <authorList>
            <person name="Syromyatnikov M.Y."/>
            <person name="Popov V.N."/>
        </authorList>
    </citation>
    <scope>NUCLEOTIDE SEQUENCE [LARGE SCALE GENOMIC DNA]</scope>
</reference>
<evidence type="ECO:0000256" key="1">
    <source>
        <dbReference type="ARBA" id="ARBA00004613"/>
    </source>
</evidence>
<dbReference type="GO" id="GO:0017171">
    <property type="term" value="F:serine hydrolase activity"/>
    <property type="evidence" value="ECO:0007669"/>
    <property type="project" value="TreeGrafter"/>
</dbReference>
<evidence type="ECO:0000256" key="4">
    <source>
        <dbReference type="RuleBase" id="RU004262"/>
    </source>
</evidence>
<evidence type="ECO:0000259" key="5">
    <source>
        <dbReference type="Pfam" id="PF00151"/>
    </source>
</evidence>
<dbReference type="AlphaFoldDB" id="A0A1J1IQ95"/>
<evidence type="ECO:0000256" key="3">
    <source>
        <dbReference type="ARBA" id="ARBA00022525"/>
    </source>
</evidence>
<dbReference type="STRING" id="568069.A0A1J1IQ95"/>
<evidence type="ECO:0000313" key="6">
    <source>
        <dbReference type="EMBL" id="CRL01708.1"/>
    </source>
</evidence>
<dbReference type="Proteomes" id="UP000183832">
    <property type="component" value="Unassembled WGS sequence"/>
</dbReference>
<dbReference type="Gene3D" id="3.40.50.1820">
    <property type="entry name" value="alpha/beta hydrolase"/>
    <property type="match status" value="1"/>
</dbReference>
<dbReference type="GO" id="GO:0005615">
    <property type="term" value="C:extracellular space"/>
    <property type="evidence" value="ECO:0007669"/>
    <property type="project" value="TreeGrafter"/>
</dbReference>
<dbReference type="EMBL" id="CVRI01000056">
    <property type="protein sequence ID" value="CRL01708.1"/>
    <property type="molecule type" value="Genomic_DNA"/>
</dbReference>
<dbReference type="PRINTS" id="PR00821">
    <property type="entry name" value="TAGLIPASE"/>
</dbReference>
<dbReference type="InterPro" id="IPR000734">
    <property type="entry name" value="TAG_lipase"/>
</dbReference>
<dbReference type="GO" id="GO:0016298">
    <property type="term" value="F:lipase activity"/>
    <property type="evidence" value="ECO:0007669"/>
    <property type="project" value="InterPro"/>
</dbReference>
<dbReference type="OrthoDB" id="199913at2759"/>
<comment type="subcellular location">
    <subcellularLocation>
        <location evidence="1">Secreted</location>
    </subcellularLocation>
</comment>
<organism evidence="6 7">
    <name type="scientific">Clunio marinus</name>
    <dbReference type="NCBI Taxonomy" id="568069"/>
    <lineage>
        <taxon>Eukaryota</taxon>
        <taxon>Metazoa</taxon>
        <taxon>Ecdysozoa</taxon>
        <taxon>Arthropoda</taxon>
        <taxon>Hexapoda</taxon>
        <taxon>Insecta</taxon>
        <taxon>Pterygota</taxon>
        <taxon>Neoptera</taxon>
        <taxon>Endopterygota</taxon>
        <taxon>Diptera</taxon>
        <taxon>Nematocera</taxon>
        <taxon>Chironomoidea</taxon>
        <taxon>Chironomidae</taxon>
        <taxon>Clunio</taxon>
    </lineage>
</organism>
<proteinExistence type="inferred from homology"/>
<evidence type="ECO:0000313" key="7">
    <source>
        <dbReference type="Proteomes" id="UP000183832"/>
    </source>
</evidence>
<accession>A0A1J1IQ95</accession>
<gene>
    <name evidence="6" type="ORF">CLUMA_CG014924</name>
</gene>